<dbReference type="InterPro" id="IPR001328">
    <property type="entry name" value="Pept_tRNA_hydro"/>
</dbReference>
<keyword evidence="4 7" id="KW-0694">RNA-binding</keyword>
<dbReference type="Proteomes" id="UP000178377">
    <property type="component" value="Unassembled WGS sequence"/>
</dbReference>
<evidence type="ECO:0000256" key="9">
    <source>
        <dbReference type="RuleBase" id="RU004320"/>
    </source>
</evidence>
<keyword evidence="2 7" id="KW-0820">tRNA-binding</keyword>
<evidence type="ECO:0000256" key="5">
    <source>
        <dbReference type="ARBA" id="ARBA00038063"/>
    </source>
</evidence>
<dbReference type="CDD" id="cd00462">
    <property type="entry name" value="PTH"/>
    <property type="match status" value="1"/>
</dbReference>
<sequence length="178" mass="19870">MKLIVGLGNPGPEYEHTRHNAGFIMLDRYATTLQPTPSWQHSFNSLIASMGNGARKFLLAKPQTFMNHSGSAVAEILRFYKLSAHNVLVIHDDVDLRLGAWKITDNSSSAGHKGVQDIIDAIQTQEFTRIRVGIDSRVDRTEIPTENFVLEEFSSAEGAKLNEVFPPIAQHLRAFLEL</sequence>
<dbReference type="GO" id="GO:0000049">
    <property type="term" value="F:tRNA binding"/>
    <property type="evidence" value="ECO:0007669"/>
    <property type="project" value="UniProtKB-UniRule"/>
</dbReference>
<comment type="caution">
    <text evidence="7">Lacks conserved residue(s) required for the propagation of feature annotation.</text>
</comment>
<dbReference type="InterPro" id="IPR018171">
    <property type="entry name" value="Pept_tRNA_hydro_CS"/>
</dbReference>
<evidence type="ECO:0000256" key="3">
    <source>
        <dbReference type="ARBA" id="ARBA00022801"/>
    </source>
</evidence>
<proteinExistence type="inferred from homology"/>
<comment type="function">
    <text evidence="7">Catalyzes the release of premature peptidyl moieties from peptidyl-tRNA molecules trapped in stalled 50S ribosomal subunits, and thus maintains levels of free tRNAs and 50S ribosomes.</text>
</comment>
<evidence type="ECO:0000256" key="1">
    <source>
        <dbReference type="ARBA" id="ARBA00013260"/>
    </source>
</evidence>
<reference evidence="10 11" key="1">
    <citation type="journal article" date="2016" name="Nat. Commun.">
        <title>Thousands of microbial genomes shed light on interconnected biogeochemical processes in an aquifer system.</title>
        <authorList>
            <person name="Anantharaman K."/>
            <person name="Brown C.T."/>
            <person name="Hug L.A."/>
            <person name="Sharon I."/>
            <person name="Castelle C.J."/>
            <person name="Probst A.J."/>
            <person name="Thomas B.C."/>
            <person name="Singh A."/>
            <person name="Wilkins M.J."/>
            <person name="Karaoz U."/>
            <person name="Brodie E.L."/>
            <person name="Williams K.H."/>
            <person name="Hubbard S.S."/>
            <person name="Banfield J.F."/>
        </authorList>
    </citation>
    <scope>NUCLEOTIDE SEQUENCE [LARGE SCALE GENOMIC DNA]</scope>
</reference>
<comment type="subcellular location">
    <subcellularLocation>
        <location evidence="7">Cytoplasm</location>
    </subcellularLocation>
</comment>
<feature type="site" description="Discriminates between blocked and unblocked aminoacyl-tRNA" evidence="7">
    <location>
        <position position="9"/>
    </location>
</feature>
<evidence type="ECO:0000313" key="11">
    <source>
        <dbReference type="Proteomes" id="UP000178377"/>
    </source>
</evidence>
<dbReference type="GO" id="GO:0072344">
    <property type="term" value="P:rescue of stalled ribosome"/>
    <property type="evidence" value="ECO:0007669"/>
    <property type="project" value="UniProtKB-UniRule"/>
</dbReference>
<name>A0A1F5PG37_9BACT</name>
<dbReference type="GO" id="GO:0004045">
    <property type="term" value="F:peptidyl-tRNA hydrolase activity"/>
    <property type="evidence" value="ECO:0007669"/>
    <property type="project" value="UniProtKB-UniRule"/>
</dbReference>
<feature type="binding site" evidence="7">
    <location>
        <position position="67"/>
    </location>
    <ligand>
        <name>tRNA</name>
        <dbReference type="ChEBI" id="CHEBI:17843"/>
    </ligand>
</feature>
<dbReference type="EMBL" id="MFEO01000029">
    <property type="protein sequence ID" value="OGE88865.1"/>
    <property type="molecule type" value="Genomic_DNA"/>
</dbReference>
<dbReference type="GO" id="GO:0006515">
    <property type="term" value="P:protein quality control for misfolded or incompletely synthesized proteins"/>
    <property type="evidence" value="ECO:0007669"/>
    <property type="project" value="UniProtKB-UniRule"/>
</dbReference>
<dbReference type="EC" id="3.1.1.29" evidence="1 7"/>
<dbReference type="GO" id="GO:0005737">
    <property type="term" value="C:cytoplasm"/>
    <property type="evidence" value="ECO:0007669"/>
    <property type="project" value="UniProtKB-SubCell"/>
</dbReference>
<dbReference type="PANTHER" id="PTHR17224:SF1">
    <property type="entry name" value="PEPTIDYL-TRNA HYDROLASE"/>
    <property type="match status" value="1"/>
</dbReference>
<dbReference type="AlphaFoldDB" id="A0A1F5PG37"/>
<comment type="caution">
    <text evidence="10">The sequence shown here is derived from an EMBL/GenBank/DDBJ whole genome shotgun (WGS) entry which is preliminary data.</text>
</comment>
<organism evidence="10 11">
    <name type="scientific">Candidatus Doudnabacteria bacterium RIFCSPHIGHO2_01_FULL_50_11</name>
    <dbReference type="NCBI Taxonomy" id="1817828"/>
    <lineage>
        <taxon>Bacteria</taxon>
        <taxon>Candidatus Doudnaibacteriota</taxon>
    </lineage>
</organism>
<feature type="binding site" evidence="7">
    <location>
        <position position="65"/>
    </location>
    <ligand>
        <name>tRNA</name>
        <dbReference type="ChEBI" id="CHEBI:17843"/>
    </ligand>
</feature>
<evidence type="ECO:0000256" key="7">
    <source>
        <dbReference type="HAMAP-Rule" id="MF_00083"/>
    </source>
</evidence>
<comment type="subunit">
    <text evidence="7">Monomer.</text>
</comment>
<keyword evidence="7" id="KW-0963">Cytoplasm</keyword>
<feature type="binding site" evidence="7">
    <location>
        <position position="14"/>
    </location>
    <ligand>
        <name>tRNA</name>
        <dbReference type="ChEBI" id="CHEBI:17843"/>
    </ligand>
</feature>
<dbReference type="STRING" id="1817828.A2722_00765"/>
<feature type="site" description="Stabilizes the basic form of H active site to accept a proton" evidence="7">
    <location>
        <position position="92"/>
    </location>
</feature>
<protein>
    <recommendedName>
        <fullName evidence="6 7">Peptidyl-tRNA hydrolase</fullName>
        <shortName evidence="7">Pth</shortName>
        <ecNumber evidence="1 7">3.1.1.29</ecNumber>
    </recommendedName>
</protein>
<dbReference type="PANTHER" id="PTHR17224">
    <property type="entry name" value="PEPTIDYL-TRNA HYDROLASE"/>
    <property type="match status" value="1"/>
</dbReference>
<dbReference type="Gene3D" id="3.40.50.1470">
    <property type="entry name" value="Peptidyl-tRNA hydrolase"/>
    <property type="match status" value="1"/>
</dbReference>
<comment type="function">
    <text evidence="7">Hydrolyzes ribosome-free peptidyl-tRNAs (with 1 or more amino acids incorporated), which drop off the ribosome during protein synthesis, or as a result of ribosome stalling.</text>
</comment>
<dbReference type="NCBIfam" id="TIGR00447">
    <property type="entry name" value="pth"/>
    <property type="match status" value="1"/>
</dbReference>
<dbReference type="SUPFAM" id="SSF53178">
    <property type="entry name" value="Peptidyl-tRNA hydrolase-like"/>
    <property type="match status" value="1"/>
</dbReference>
<dbReference type="Pfam" id="PF01195">
    <property type="entry name" value="Pept_tRNA_hydro"/>
    <property type="match status" value="1"/>
</dbReference>
<evidence type="ECO:0000256" key="2">
    <source>
        <dbReference type="ARBA" id="ARBA00022555"/>
    </source>
</evidence>
<accession>A0A1F5PG37</accession>
<evidence type="ECO:0000256" key="6">
    <source>
        <dbReference type="ARBA" id="ARBA00050038"/>
    </source>
</evidence>
<dbReference type="PROSITE" id="PS01195">
    <property type="entry name" value="PEPT_TRNA_HYDROL_1"/>
    <property type="match status" value="1"/>
</dbReference>
<feature type="active site" description="Proton acceptor" evidence="7">
    <location>
        <position position="19"/>
    </location>
</feature>
<comment type="similarity">
    <text evidence="5 7 9">Belongs to the PTH family.</text>
</comment>
<keyword evidence="3 7" id="KW-0378">Hydrolase</keyword>
<evidence type="ECO:0000256" key="4">
    <source>
        <dbReference type="ARBA" id="ARBA00022884"/>
    </source>
</evidence>
<gene>
    <name evidence="7" type="primary">pth</name>
    <name evidence="10" type="ORF">A2722_00765</name>
</gene>
<comment type="catalytic activity">
    <reaction evidence="7 8">
        <text>an N-acyl-L-alpha-aminoacyl-tRNA + H2O = an N-acyl-L-amino acid + a tRNA + H(+)</text>
        <dbReference type="Rhea" id="RHEA:54448"/>
        <dbReference type="Rhea" id="RHEA-COMP:10123"/>
        <dbReference type="Rhea" id="RHEA-COMP:13883"/>
        <dbReference type="ChEBI" id="CHEBI:15377"/>
        <dbReference type="ChEBI" id="CHEBI:15378"/>
        <dbReference type="ChEBI" id="CHEBI:59874"/>
        <dbReference type="ChEBI" id="CHEBI:78442"/>
        <dbReference type="ChEBI" id="CHEBI:138191"/>
        <dbReference type="EC" id="3.1.1.29"/>
    </reaction>
</comment>
<evidence type="ECO:0000256" key="8">
    <source>
        <dbReference type="RuleBase" id="RU000673"/>
    </source>
</evidence>
<dbReference type="InterPro" id="IPR036416">
    <property type="entry name" value="Pept_tRNA_hydro_sf"/>
</dbReference>
<evidence type="ECO:0000313" key="10">
    <source>
        <dbReference type="EMBL" id="OGE88865.1"/>
    </source>
</evidence>
<dbReference type="HAMAP" id="MF_00083">
    <property type="entry name" value="Pept_tRNA_hydro_bact"/>
    <property type="match status" value="1"/>
</dbReference>